<evidence type="ECO:0000256" key="1">
    <source>
        <dbReference type="SAM" id="MobiDB-lite"/>
    </source>
</evidence>
<feature type="region of interest" description="Disordered" evidence="1">
    <location>
        <begin position="56"/>
        <end position="79"/>
    </location>
</feature>
<evidence type="ECO:0000259" key="2">
    <source>
        <dbReference type="PROSITE" id="PS51832"/>
    </source>
</evidence>
<feature type="compositionally biased region" description="Basic and acidic residues" evidence="1">
    <location>
        <begin position="56"/>
        <end position="65"/>
    </location>
</feature>
<gene>
    <name evidence="3" type="ORF">ABS311_05035</name>
</gene>
<dbReference type="EMBL" id="JBELOE010000093">
    <property type="protein sequence ID" value="MER2491243.1"/>
    <property type="molecule type" value="Genomic_DNA"/>
</dbReference>
<organism evidence="3 4">
    <name type="scientific">Catenovulum sediminis</name>
    <dbReference type="NCBI Taxonomy" id="1740262"/>
    <lineage>
        <taxon>Bacteria</taxon>
        <taxon>Pseudomonadati</taxon>
        <taxon>Pseudomonadota</taxon>
        <taxon>Gammaproteobacteria</taxon>
        <taxon>Alteromonadales</taxon>
        <taxon>Alteromonadaceae</taxon>
        <taxon>Catenovulum</taxon>
    </lineage>
</organism>
<dbReference type="PROSITE" id="PS51832">
    <property type="entry name" value="HD_GYP"/>
    <property type="match status" value="1"/>
</dbReference>
<evidence type="ECO:0000313" key="3">
    <source>
        <dbReference type="EMBL" id="MER2491243.1"/>
    </source>
</evidence>
<dbReference type="CDD" id="cd00077">
    <property type="entry name" value="HDc"/>
    <property type="match status" value="1"/>
</dbReference>
<dbReference type="InterPro" id="IPR006675">
    <property type="entry name" value="HDIG_dom"/>
</dbReference>
<proteinExistence type="predicted"/>
<dbReference type="Proteomes" id="UP001467690">
    <property type="component" value="Unassembled WGS sequence"/>
</dbReference>
<dbReference type="NCBIfam" id="TIGR00277">
    <property type="entry name" value="HDIG"/>
    <property type="match status" value="1"/>
</dbReference>
<dbReference type="Gene3D" id="1.10.3210.10">
    <property type="entry name" value="Hypothetical protein af1432"/>
    <property type="match status" value="1"/>
</dbReference>
<dbReference type="PANTHER" id="PTHR43155:SF2">
    <property type="entry name" value="CYCLIC DI-GMP PHOSPHODIESTERASE PA4108"/>
    <property type="match status" value="1"/>
</dbReference>
<name>A0ABV1RE95_9ALTE</name>
<dbReference type="SUPFAM" id="SSF109604">
    <property type="entry name" value="HD-domain/PDEase-like"/>
    <property type="match status" value="1"/>
</dbReference>
<dbReference type="InterPro" id="IPR003607">
    <property type="entry name" value="HD/PDEase_dom"/>
</dbReference>
<evidence type="ECO:0000313" key="4">
    <source>
        <dbReference type="Proteomes" id="UP001467690"/>
    </source>
</evidence>
<feature type="domain" description="HD-GYP" evidence="2">
    <location>
        <begin position="132"/>
        <end position="328"/>
    </location>
</feature>
<dbReference type="SMART" id="SM00471">
    <property type="entry name" value="HDc"/>
    <property type="match status" value="1"/>
</dbReference>
<dbReference type="PANTHER" id="PTHR43155">
    <property type="entry name" value="CYCLIC DI-GMP PHOSPHODIESTERASE PA4108-RELATED"/>
    <property type="match status" value="1"/>
</dbReference>
<dbReference type="InterPro" id="IPR021812">
    <property type="entry name" value="DUF3391"/>
</dbReference>
<sequence length="399" mass="44677">MKSIPITELKPGMYVVSVSKQKGQLGVKSSGWVKNQAIIKSLKDKGVIEVEIDPDKTLESEDASRKQAKTPEQVDNSRKAKIKPVAVQTEFKKAKKLYSDAQDLQAKILKGISDGHAVDIGPVKTLTGQLIDSIFRNQDALACMTLIRDKDQYLLEHSLNVSILMAMFAKYLNISDDKIELYAQGAFLHDIGKILVPDEVLNKPGRLTPEEYEIIKKHVEFGVTTLENSPGIDEELIEIVSLHHEKLNGLGYPKGLTADEISLAGRMLSIVDIYDALTAERIYKKGMTPQAAFKILFKMAPNELDSELLNKFIQCVGIHPVGSLVQLDSGKLAIVIEANKTEPLKPIVKVFYNIKHKHYSEIKDLDLSKKHVNDSIERSIKPEQFDIELKKFFHEVLIP</sequence>
<protein>
    <submittedName>
        <fullName evidence="3">HD-GYP domain-containing protein</fullName>
    </submittedName>
</protein>
<reference evidence="3 4" key="1">
    <citation type="submission" date="2024-06" db="EMBL/GenBank/DDBJ databases">
        <authorList>
            <person name="Chen R.Y."/>
        </authorList>
    </citation>
    <scope>NUCLEOTIDE SEQUENCE [LARGE SCALE GENOMIC DNA]</scope>
    <source>
        <strain evidence="3 4">D2</strain>
    </source>
</reference>
<dbReference type="RefSeq" id="WP_143871519.1">
    <property type="nucleotide sequence ID" value="NZ_CP041660.1"/>
</dbReference>
<accession>A0ABV1RE95</accession>
<dbReference type="InterPro" id="IPR037522">
    <property type="entry name" value="HD_GYP_dom"/>
</dbReference>
<dbReference type="Pfam" id="PF13487">
    <property type="entry name" value="HD_5"/>
    <property type="match status" value="1"/>
</dbReference>
<dbReference type="Pfam" id="PF11871">
    <property type="entry name" value="DUF3391"/>
    <property type="match status" value="1"/>
</dbReference>
<comment type="caution">
    <text evidence="3">The sequence shown here is derived from an EMBL/GenBank/DDBJ whole genome shotgun (WGS) entry which is preliminary data.</text>
</comment>
<keyword evidence="4" id="KW-1185">Reference proteome</keyword>